<comment type="caution">
    <text evidence="1">The sequence shown here is derived from an EMBL/GenBank/DDBJ whole genome shotgun (WGS) entry which is preliminary data.</text>
</comment>
<accession>T2IDQ1</accession>
<evidence type="ECO:0000313" key="2">
    <source>
        <dbReference type="Proteomes" id="UP000018348"/>
    </source>
</evidence>
<dbReference type="Proteomes" id="UP000018348">
    <property type="component" value="Unassembled WGS sequence"/>
</dbReference>
<dbReference type="EMBL" id="CAQK01000506">
    <property type="protein sequence ID" value="CCQ51661.1"/>
    <property type="molecule type" value="Genomic_DNA"/>
</dbReference>
<organism evidence="1 2">
    <name type="scientific">Crocosphaera watsonii WH 8502</name>
    <dbReference type="NCBI Taxonomy" id="423474"/>
    <lineage>
        <taxon>Bacteria</taxon>
        <taxon>Bacillati</taxon>
        <taxon>Cyanobacteriota</taxon>
        <taxon>Cyanophyceae</taxon>
        <taxon>Oscillatoriophycideae</taxon>
        <taxon>Chroococcales</taxon>
        <taxon>Aphanothecaceae</taxon>
        <taxon>Crocosphaera</taxon>
    </lineage>
</organism>
<evidence type="ECO:0000313" key="1">
    <source>
        <dbReference type="EMBL" id="CCQ51661.1"/>
    </source>
</evidence>
<reference evidence="1 2" key="2">
    <citation type="submission" date="2013-09" db="EMBL/GenBank/DDBJ databases">
        <title>Whole genome comparison of six Crocosphaera watsonii strains with differing phenotypes.</title>
        <authorList>
            <person name="Bench S.R."/>
            <person name="Heller P."/>
            <person name="Frank I."/>
            <person name="Arciniega M."/>
            <person name="Shilova I.N."/>
            <person name="Zehr J.P."/>
        </authorList>
    </citation>
    <scope>NUCLEOTIDE SEQUENCE [LARGE SCALE GENOMIC DNA]</scope>
    <source>
        <strain evidence="1 2">WH 8502</strain>
    </source>
</reference>
<dbReference type="AlphaFoldDB" id="T2IDQ1"/>
<reference evidence="1 2" key="1">
    <citation type="submission" date="2013-01" db="EMBL/GenBank/DDBJ databases">
        <authorList>
            <person name="Bench S."/>
        </authorList>
    </citation>
    <scope>NUCLEOTIDE SEQUENCE [LARGE SCALE GENOMIC DNA]</scope>
    <source>
        <strain evidence="1 2">WH 8502</strain>
    </source>
</reference>
<protein>
    <submittedName>
        <fullName evidence="1">Uncharacterized protein</fullName>
    </submittedName>
</protein>
<gene>
    <name evidence="1" type="ORF">CWATWH8502_506</name>
</gene>
<name>T2IDQ1_CROWT</name>
<sequence>MDYFRQAALGRSIAPEITIPITPLVAPMAAAVTKNEINCY</sequence>
<proteinExistence type="predicted"/>